<sequence length="73" mass="7779">MPTGWVDRTRPVKERLCGSVTTVISLSSTLFLDNQTTVATTKTVWRSLSCLPSTPSGTTEAVTSTTDTSVRSG</sequence>
<evidence type="ECO:0000313" key="2">
    <source>
        <dbReference type="EMBL" id="KAK7489930.1"/>
    </source>
</evidence>
<accession>A0ABD0KRM6</accession>
<reference evidence="2 3" key="1">
    <citation type="journal article" date="2023" name="Sci. Data">
        <title>Genome assembly of the Korean intertidal mud-creeper Batillaria attramentaria.</title>
        <authorList>
            <person name="Patra A.K."/>
            <person name="Ho P.T."/>
            <person name="Jun S."/>
            <person name="Lee S.J."/>
            <person name="Kim Y."/>
            <person name="Won Y.J."/>
        </authorList>
    </citation>
    <scope>NUCLEOTIDE SEQUENCE [LARGE SCALE GENOMIC DNA]</scope>
    <source>
        <strain evidence="2">Wonlab-2016</strain>
    </source>
</reference>
<comment type="caution">
    <text evidence="2">The sequence shown here is derived from an EMBL/GenBank/DDBJ whole genome shotgun (WGS) entry which is preliminary data.</text>
</comment>
<feature type="compositionally biased region" description="Low complexity" evidence="1">
    <location>
        <begin position="54"/>
        <end position="73"/>
    </location>
</feature>
<keyword evidence="3" id="KW-1185">Reference proteome</keyword>
<evidence type="ECO:0000256" key="1">
    <source>
        <dbReference type="SAM" id="MobiDB-lite"/>
    </source>
</evidence>
<protein>
    <submittedName>
        <fullName evidence="2">Uncharacterized protein</fullName>
    </submittedName>
</protein>
<dbReference type="EMBL" id="JACVVK020000132">
    <property type="protein sequence ID" value="KAK7489930.1"/>
    <property type="molecule type" value="Genomic_DNA"/>
</dbReference>
<proteinExistence type="predicted"/>
<evidence type="ECO:0000313" key="3">
    <source>
        <dbReference type="Proteomes" id="UP001519460"/>
    </source>
</evidence>
<name>A0ABD0KRM6_9CAEN</name>
<gene>
    <name evidence="2" type="ORF">BaRGS_00018795</name>
</gene>
<organism evidence="2 3">
    <name type="scientific">Batillaria attramentaria</name>
    <dbReference type="NCBI Taxonomy" id="370345"/>
    <lineage>
        <taxon>Eukaryota</taxon>
        <taxon>Metazoa</taxon>
        <taxon>Spiralia</taxon>
        <taxon>Lophotrochozoa</taxon>
        <taxon>Mollusca</taxon>
        <taxon>Gastropoda</taxon>
        <taxon>Caenogastropoda</taxon>
        <taxon>Sorbeoconcha</taxon>
        <taxon>Cerithioidea</taxon>
        <taxon>Batillariidae</taxon>
        <taxon>Batillaria</taxon>
    </lineage>
</organism>
<feature type="region of interest" description="Disordered" evidence="1">
    <location>
        <begin position="52"/>
        <end position="73"/>
    </location>
</feature>
<feature type="non-terminal residue" evidence="2">
    <location>
        <position position="73"/>
    </location>
</feature>
<dbReference type="AlphaFoldDB" id="A0ABD0KRM6"/>
<dbReference type="Proteomes" id="UP001519460">
    <property type="component" value="Unassembled WGS sequence"/>
</dbReference>